<dbReference type="RefSeq" id="WP_150380777.1">
    <property type="nucleotide sequence ID" value="NZ_RZUI01000002.1"/>
</dbReference>
<reference evidence="1 2" key="1">
    <citation type="journal article" date="2019" name="Syst. Appl. Microbiol.">
        <title>Characterization of Bifidobacterium species in feaces of the Egyptian fruit bat: Description of B. vespertilionis sp. nov. and B. rousetti sp. nov.</title>
        <authorList>
            <person name="Modesto M."/>
            <person name="Satti M."/>
            <person name="Watanabe K."/>
            <person name="Puglisi E."/>
            <person name="Morelli L."/>
            <person name="Huang C.-H."/>
            <person name="Liou J.-S."/>
            <person name="Miyashita M."/>
            <person name="Tamura T."/>
            <person name="Saito S."/>
            <person name="Mori K."/>
            <person name="Huang L."/>
            <person name="Sciavilla P."/>
            <person name="Sandri C."/>
            <person name="Spiezio C."/>
            <person name="Vitali F."/>
            <person name="Cavalieri D."/>
            <person name="Perpetuini G."/>
            <person name="Tofalo R."/>
            <person name="Bonetti A."/>
            <person name="Arita M."/>
            <person name="Mattarelli P."/>
        </authorList>
    </citation>
    <scope>NUCLEOTIDE SEQUENCE [LARGE SCALE GENOMIC DNA]</scope>
    <source>
        <strain evidence="1 2">RST7</strain>
    </source>
</reference>
<evidence type="ECO:0000313" key="2">
    <source>
        <dbReference type="Proteomes" id="UP000412028"/>
    </source>
</evidence>
<name>A0A5M9ZVF9_9BIFI</name>
<dbReference type="EMBL" id="RZUI01000002">
    <property type="protein sequence ID" value="KAA8831604.1"/>
    <property type="molecule type" value="Genomic_DNA"/>
</dbReference>
<accession>A0A5M9ZVF9</accession>
<dbReference type="Proteomes" id="UP000412028">
    <property type="component" value="Unassembled WGS sequence"/>
</dbReference>
<evidence type="ECO:0000313" key="1">
    <source>
        <dbReference type="EMBL" id="KAA8831604.1"/>
    </source>
</evidence>
<organism evidence="1 2">
    <name type="scientific">Bifidobacterium tissieri</name>
    <dbReference type="NCBI Taxonomy" id="1630162"/>
    <lineage>
        <taxon>Bacteria</taxon>
        <taxon>Bacillati</taxon>
        <taxon>Actinomycetota</taxon>
        <taxon>Actinomycetes</taxon>
        <taxon>Bifidobacteriales</taxon>
        <taxon>Bifidobacteriaceae</taxon>
        <taxon>Bifidobacterium</taxon>
    </lineage>
</organism>
<gene>
    <name evidence="1" type="ORF">EMO89_02445</name>
</gene>
<protein>
    <submittedName>
        <fullName evidence="1">Uncharacterized protein</fullName>
    </submittedName>
</protein>
<proteinExistence type="predicted"/>
<sequence length="104" mass="12074">MGYERLYDTISIPVAVTVHEFVCDAMGCNTYLRLVTSDEDYDRLIQATMNTRLDLDPPDDGTYIRTEDDARTVAVEHYQWQEGTVGVQRDHLYCPRHSTRSRED</sequence>
<comment type="caution">
    <text evidence="1">The sequence shown here is derived from an EMBL/GenBank/DDBJ whole genome shotgun (WGS) entry which is preliminary data.</text>
</comment>
<dbReference type="AlphaFoldDB" id="A0A5M9ZVF9"/>